<protein>
    <submittedName>
        <fullName evidence="2">Uncharacterized protein</fullName>
    </submittedName>
</protein>
<evidence type="ECO:0000313" key="3">
    <source>
        <dbReference type="Proteomes" id="UP001592528"/>
    </source>
</evidence>
<dbReference type="EMBL" id="JBHEZZ010000017">
    <property type="protein sequence ID" value="MFC1404913.1"/>
    <property type="molecule type" value="Genomic_DNA"/>
</dbReference>
<reference evidence="2 3" key="1">
    <citation type="submission" date="2024-09" db="EMBL/GenBank/DDBJ databases">
        <authorList>
            <person name="Lee S.D."/>
        </authorList>
    </citation>
    <scope>NUCLEOTIDE SEQUENCE [LARGE SCALE GENOMIC DNA]</scope>
    <source>
        <strain evidence="2 3">N1-5</strain>
    </source>
</reference>
<feature type="signal peptide" evidence="1">
    <location>
        <begin position="1"/>
        <end position="24"/>
    </location>
</feature>
<organism evidence="2 3">
    <name type="scientific">Streptacidiphilus cavernicola</name>
    <dbReference type="NCBI Taxonomy" id="3342716"/>
    <lineage>
        <taxon>Bacteria</taxon>
        <taxon>Bacillati</taxon>
        <taxon>Actinomycetota</taxon>
        <taxon>Actinomycetes</taxon>
        <taxon>Kitasatosporales</taxon>
        <taxon>Streptomycetaceae</taxon>
        <taxon>Streptacidiphilus</taxon>
    </lineage>
</organism>
<evidence type="ECO:0000256" key="1">
    <source>
        <dbReference type="SAM" id="SignalP"/>
    </source>
</evidence>
<evidence type="ECO:0000313" key="2">
    <source>
        <dbReference type="EMBL" id="MFC1404913.1"/>
    </source>
</evidence>
<dbReference type="RefSeq" id="WP_051725747.1">
    <property type="nucleotide sequence ID" value="NZ_JBHEZZ010000017.1"/>
</dbReference>
<sequence>MNAAVTAAALLLLAGVPAAGTARAQAGTQLSRRAPEACGATASIRRPATAGPRPAAYRTVALSHQAAARRLWYDQQGELPIGLWSDATVVLRAPAAHGTVRLDLASRGFSTDSVEVQRWVPASHRWVDLAAARSSAAFPTRGSFSFPIATGASPSSPETVPLRLQDLDTPGRLSVTASFADGHGHRYRAPAVSSTVTRPRIDFTGWPARVTLHRGGPAQRFGLTVRNTTDRSYPALTALFYAYGTGAGRVLTPRDLVLQQYLRGRGWVGLPLLAGACDPGMSTALRPASGVALAPGAVETVQLRLAVAKGAPHAVGSAFAGLAVQSGDTALAAESLPFTVRS</sequence>
<keyword evidence="1" id="KW-0732">Signal</keyword>
<proteinExistence type="predicted"/>
<keyword evidence="3" id="KW-1185">Reference proteome</keyword>
<accession>A0ABV6UTX2</accession>
<feature type="chain" id="PRO_5047263302" evidence="1">
    <location>
        <begin position="25"/>
        <end position="342"/>
    </location>
</feature>
<comment type="caution">
    <text evidence="2">The sequence shown here is derived from an EMBL/GenBank/DDBJ whole genome shotgun (WGS) entry which is preliminary data.</text>
</comment>
<gene>
    <name evidence="2" type="ORF">ACEZDJ_26885</name>
</gene>
<name>A0ABV6UTX2_9ACTN</name>
<dbReference type="Proteomes" id="UP001592528">
    <property type="component" value="Unassembled WGS sequence"/>
</dbReference>